<dbReference type="GO" id="GO:0140934">
    <property type="term" value="F:histone deubiquitinase activity"/>
    <property type="evidence" value="ECO:0007669"/>
    <property type="project" value="UniProtKB-UniRule"/>
</dbReference>
<dbReference type="EMBL" id="VYZG01005083">
    <property type="protein sequence ID" value="NWQ84359.1"/>
    <property type="molecule type" value="Genomic_DNA"/>
</dbReference>
<dbReference type="Proteomes" id="UP000530263">
    <property type="component" value="Unassembled WGS sequence"/>
</dbReference>
<dbReference type="GO" id="GO:0005829">
    <property type="term" value="C:cytosol"/>
    <property type="evidence" value="ECO:0007669"/>
    <property type="project" value="TreeGrafter"/>
</dbReference>
<dbReference type="OrthoDB" id="10261212at2759"/>
<dbReference type="AlphaFoldDB" id="A0A7K4SHQ5"/>
<organism evidence="10 11">
    <name type="scientific">Columbina picui</name>
    <name type="common">Picui ground-dove</name>
    <dbReference type="NCBI Taxonomy" id="115618"/>
    <lineage>
        <taxon>Eukaryota</taxon>
        <taxon>Metazoa</taxon>
        <taxon>Chordata</taxon>
        <taxon>Craniata</taxon>
        <taxon>Vertebrata</taxon>
        <taxon>Euteleostomi</taxon>
        <taxon>Archelosauria</taxon>
        <taxon>Archosauria</taxon>
        <taxon>Dinosauria</taxon>
        <taxon>Saurischia</taxon>
        <taxon>Theropoda</taxon>
        <taxon>Coelurosauria</taxon>
        <taxon>Aves</taxon>
        <taxon>Neognathae</taxon>
        <taxon>Neoaves</taxon>
        <taxon>Columbimorphae</taxon>
        <taxon>Columbiformes</taxon>
        <taxon>Columbidae</taxon>
        <taxon>Columbina</taxon>
    </lineage>
</organism>
<keyword evidence="11" id="KW-1185">Reference proteome</keyword>
<proteinExistence type="inferred from homology"/>
<dbReference type="Pfam" id="PF04424">
    <property type="entry name" value="MINDY_DUB"/>
    <property type="match status" value="1"/>
</dbReference>
<name>A0A7K4SHQ5_COLPI</name>
<feature type="domain" description="MINDY deubiquitinase" evidence="9">
    <location>
        <begin position="53"/>
        <end position="271"/>
    </location>
</feature>
<feature type="region of interest" description="Disordered" evidence="8">
    <location>
        <begin position="358"/>
        <end position="397"/>
    </location>
</feature>
<accession>A0A7K4SHQ5</accession>
<protein>
    <recommendedName>
        <fullName evidence="7">Ubiquitin carboxyl-terminal hydrolase</fullName>
        <ecNumber evidence="7">3.4.19.12</ecNumber>
    </recommendedName>
</protein>
<comment type="function">
    <text evidence="7">Hydrolase that can specifically remove 'Lys-48'-linked conjugated ubiquitin from proteins. Has exodeubiquitinase activity and has a preference for long polyubiquitin chains. May play a regulatory role at the level of protein turnover.</text>
</comment>
<sequence>PHPAPHEQDAAPEPQTTADGASPEGPQAAVGGVTVTLPADPPPARTPVRDADFYCVKWINWKGERTPVVMQSANGPCPLLAIMNALSPTSVRLQVKLPLQKEVITAEELMAHLGDCILSTQPPREPSEGLQLNFQQNINDTMTVLPKLSTGLDVNVRFTGVSDFEYTPECIVFDLLNVPLYHGWLPDPQSPEVAQAVGRLSYNQLVEKIITCKQGSDSRLLSEGLVAEQFLEATASQLTFHGLCELTAAVREGELSVFFRNNHFSTMIKHKVLGTRRRWGHAGAGDTRVLGTRRCWGHAGAGDTRALGTHRRWGHAGAGDTWVLGTLQFGAEPPALFLCPPPLQDYLMALSLQQGGGQEPSVLSDLELARQLQQEEYEQHHPQHPQHPQHPHPQQPG</sequence>
<dbReference type="InterPro" id="IPR007518">
    <property type="entry name" value="MINDY"/>
</dbReference>
<dbReference type="GO" id="GO:0006508">
    <property type="term" value="P:proteolysis"/>
    <property type="evidence" value="ECO:0007669"/>
    <property type="project" value="UniProtKB-KW"/>
</dbReference>
<gene>
    <name evidence="10" type="primary">Mindy1</name>
    <name evidence="10" type="ORF">COLPIC_R13295</name>
</gene>
<keyword evidence="4 7" id="KW-0833">Ubl conjugation pathway</keyword>
<dbReference type="GO" id="GO:0016807">
    <property type="term" value="F:cysteine-type carboxypeptidase activity"/>
    <property type="evidence" value="ECO:0007669"/>
    <property type="project" value="TreeGrafter"/>
</dbReference>
<comment type="caution">
    <text evidence="10">The sequence shown here is derived from an EMBL/GenBank/DDBJ whole genome shotgun (WGS) entry which is preliminary data.</text>
</comment>
<dbReference type="InterPro" id="IPR033979">
    <property type="entry name" value="MINDY_domain"/>
</dbReference>
<dbReference type="GO" id="GO:0071108">
    <property type="term" value="P:protein K48-linked deubiquitination"/>
    <property type="evidence" value="ECO:0007669"/>
    <property type="project" value="TreeGrafter"/>
</dbReference>
<evidence type="ECO:0000256" key="3">
    <source>
        <dbReference type="ARBA" id="ARBA00022670"/>
    </source>
</evidence>
<keyword evidence="3 7" id="KW-0645">Protease</keyword>
<dbReference type="GO" id="GO:0004843">
    <property type="term" value="F:cysteine-type deubiquitinase activity"/>
    <property type="evidence" value="ECO:0007669"/>
    <property type="project" value="UniProtKB-UniRule"/>
</dbReference>
<evidence type="ECO:0000256" key="2">
    <source>
        <dbReference type="ARBA" id="ARBA00006616"/>
    </source>
</evidence>
<dbReference type="EC" id="3.4.19.12" evidence="7"/>
<dbReference type="PANTHER" id="PTHR18063">
    <property type="entry name" value="NF-E2 INDUCIBLE PROTEIN"/>
    <property type="match status" value="1"/>
</dbReference>
<evidence type="ECO:0000256" key="4">
    <source>
        <dbReference type="ARBA" id="ARBA00022786"/>
    </source>
</evidence>
<dbReference type="PANTHER" id="PTHR18063:SF7">
    <property type="entry name" value="UBIQUITIN CARBOXYL-TERMINAL HYDROLASE MINDY-1"/>
    <property type="match status" value="1"/>
</dbReference>
<keyword evidence="6 7" id="KW-0788">Thiol protease</keyword>
<evidence type="ECO:0000256" key="6">
    <source>
        <dbReference type="ARBA" id="ARBA00022807"/>
    </source>
</evidence>
<dbReference type="GO" id="GO:0071944">
    <property type="term" value="C:cell periphery"/>
    <property type="evidence" value="ECO:0007669"/>
    <property type="project" value="TreeGrafter"/>
</dbReference>
<feature type="non-terminal residue" evidence="10">
    <location>
        <position position="397"/>
    </location>
</feature>
<dbReference type="GO" id="GO:0036435">
    <property type="term" value="F:K48-linked polyubiquitin modification-dependent protein binding"/>
    <property type="evidence" value="ECO:0007669"/>
    <property type="project" value="UniProtKB-UniRule"/>
</dbReference>
<evidence type="ECO:0000256" key="7">
    <source>
        <dbReference type="RuleBase" id="RU367139"/>
    </source>
</evidence>
<keyword evidence="5 7" id="KW-0378">Hydrolase</keyword>
<feature type="non-terminal residue" evidence="10">
    <location>
        <position position="1"/>
    </location>
</feature>
<evidence type="ECO:0000313" key="10">
    <source>
        <dbReference type="EMBL" id="NWQ84359.1"/>
    </source>
</evidence>
<evidence type="ECO:0000256" key="1">
    <source>
        <dbReference type="ARBA" id="ARBA00000707"/>
    </source>
</evidence>
<evidence type="ECO:0000256" key="5">
    <source>
        <dbReference type="ARBA" id="ARBA00022801"/>
    </source>
</evidence>
<reference evidence="10 11" key="1">
    <citation type="submission" date="2019-09" db="EMBL/GenBank/DDBJ databases">
        <title>Bird 10,000 Genomes (B10K) Project - Family phase.</title>
        <authorList>
            <person name="Zhang G."/>
        </authorList>
    </citation>
    <scope>NUCLEOTIDE SEQUENCE [LARGE SCALE GENOMIC DNA]</scope>
    <source>
        <strain evidence="10">B10K-DU-021-26</strain>
        <tissue evidence="10">Mixed tissue sample</tissue>
    </source>
</reference>
<dbReference type="GO" id="GO:1990380">
    <property type="term" value="F:K48-linked deubiquitinase activity"/>
    <property type="evidence" value="ECO:0007669"/>
    <property type="project" value="UniProtKB-UniRule"/>
</dbReference>
<evidence type="ECO:0000256" key="8">
    <source>
        <dbReference type="SAM" id="MobiDB-lite"/>
    </source>
</evidence>
<comment type="catalytic activity">
    <reaction evidence="1 7">
        <text>Thiol-dependent hydrolysis of ester, thioester, amide, peptide and isopeptide bonds formed by the C-terminal Gly of ubiquitin (a 76-residue protein attached to proteins as an intracellular targeting signal).</text>
        <dbReference type="EC" id="3.4.19.12"/>
    </reaction>
</comment>
<feature type="region of interest" description="Disordered" evidence="8">
    <location>
        <begin position="1"/>
        <end position="30"/>
    </location>
</feature>
<evidence type="ECO:0000313" key="11">
    <source>
        <dbReference type="Proteomes" id="UP000530263"/>
    </source>
</evidence>
<evidence type="ECO:0000259" key="9">
    <source>
        <dbReference type="Pfam" id="PF04424"/>
    </source>
</evidence>
<comment type="similarity">
    <text evidence="2 7">Belongs to the MINDY deubiquitinase family. FAM63 subfamily.</text>
</comment>